<dbReference type="EMBL" id="LR796371">
    <property type="protein sequence ID" value="CAB4140016.1"/>
    <property type="molecule type" value="Genomic_DNA"/>
</dbReference>
<protein>
    <submittedName>
        <fullName evidence="2">Uncharacterized protein</fullName>
    </submittedName>
</protein>
<evidence type="ECO:0000256" key="1">
    <source>
        <dbReference type="SAM" id="MobiDB-lite"/>
    </source>
</evidence>
<reference evidence="2" key="1">
    <citation type="submission" date="2020-04" db="EMBL/GenBank/DDBJ databases">
        <authorList>
            <person name="Chiriac C."/>
            <person name="Salcher M."/>
            <person name="Ghai R."/>
            <person name="Kavagutti S V."/>
        </authorList>
    </citation>
    <scope>NUCLEOTIDE SEQUENCE</scope>
</reference>
<name>A0A6J5M4I8_9CAUD</name>
<organism evidence="2">
    <name type="scientific">uncultured Caudovirales phage</name>
    <dbReference type="NCBI Taxonomy" id="2100421"/>
    <lineage>
        <taxon>Viruses</taxon>
        <taxon>Duplodnaviria</taxon>
        <taxon>Heunggongvirae</taxon>
        <taxon>Uroviricota</taxon>
        <taxon>Caudoviricetes</taxon>
        <taxon>Peduoviridae</taxon>
        <taxon>Maltschvirus</taxon>
        <taxon>Maltschvirus maltsch</taxon>
    </lineage>
</organism>
<feature type="region of interest" description="Disordered" evidence="1">
    <location>
        <begin position="146"/>
        <end position="166"/>
    </location>
</feature>
<feature type="compositionally biased region" description="Pro residues" evidence="1">
    <location>
        <begin position="149"/>
        <end position="158"/>
    </location>
</feature>
<evidence type="ECO:0000313" key="2">
    <source>
        <dbReference type="EMBL" id="CAB4140016.1"/>
    </source>
</evidence>
<accession>A0A6J5M4I8</accession>
<proteinExistence type="predicted"/>
<sequence length="606" mass="64083">MSGLLSDEEFDARLLRRMQRDMGRTTNPTVTEQRAALGGAAAQAGQLAFDVLVPQSPADFALMAAFGPGGRALRLPAAAGLLSLEAGDAEAAPFDDVGRVVARAVRGAGARAAETPATPAKPARRRGTIGVEPAAEDTLVPGIGHNGGPPMPAPPPAAPRGQGTMAPDEAMTRATAPQPGAGVPRLEGADLEQANALSQRVLDFRASQMRLPPADRVQARPEDQLFAPARFDRPLEAGPATAGQELDALRIENIAPNQQLPGSRARAGVAADLAGNYGPVMDRIVTELGPVARLMRGEAVPDATPAQMAAARSGEFYNMRPVYDALREGGVPHDEAIRRIRQEAQAIAGTSPRTDTEQNVLNSSFLQNRMARGLPVDAESVQAASGPGSGYGMIYDQHPALTRGLLDGEISLAQNPKPSIFARNISGDRSAVTADVHNVRAVNMLYNDVNPGGLPASSFESAKQYQRYRDAYTPDADGNVRGMNDAELREILVARPSGQGIRGQDVSTEYPIYNDITARVGERLGLTPADTQALMWFYYGPRTGLASDAHTVPELLNQRVSITSQGLGMSPAEVFRLYSRNMIPLAGAAPAAVLPSGLLDDEERAR</sequence>
<gene>
    <name evidence="2" type="ORF">UFOVP397_52</name>
</gene>